<dbReference type="AlphaFoldDB" id="A0A7W8UHV5"/>
<evidence type="ECO:0000313" key="1">
    <source>
        <dbReference type="EMBL" id="MBB5539666.1"/>
    </source>
</evidence>
<accession>A0A7W8UHV5</accession>
<keyword evidence="2" id="KW-1185">Reference proteome</keyword>
<dbReference type="Proteomes" id="UP000585507">
    <property type="component" value="Unassembled WGS sequence"/>
</dbReference>
<reference evidence="1 2" key="1">
    <citation type="submission" date="2020-08" db="EMBL/GenBank/DDBJ databases">
        <title>Genomic Encyclopedia of Type Strains, Phase IV (KMG-V): Genome sequencing to study the core and pangenomes of soil and plant-associated prokaryotes.</title>
        <authorList>
            <person name="Whitman W."/>
        </authorList>
    </citation>
    <scope>NUCLEOTIDE SEQUENCE [LARGE SCALE GENOMIC DNA]</scope>
    <source>
        <strain evidence="1 2">SEMIA 4084</strain>
    </source>
</reference>
<sequence>MLGTRVAETILARGHVRPHKTEAGHMIASDPIKTLLNVMVA</sequence>
<evidence type="ECO:0000313" key="2">
    <source>
        <dbReference type="Proteomes" id="UP000585507"/>
    </source>
</evidence>
<comment type="caution">
    <text evidence="1">The sequence shown here is derived from an EMBL/GenBank/DDBJ whole genome shotgun (WGS) entry which is preliminary data.</text>
</comment>
<dbReference type="EMBL" id="JACHBK010000023">
    <property type="protein sequence ID" value="MBB5539666.1"/>
    <property type="molecule type" value="Genomic_DNA"/>
</dbReference>
<name>A0A7W8UHV5_9HYPH</name>
<organism evidence="1 2">
    <name type="scientific">Rhizobium giardinii</name>
    <dbReference type="NCBI Taxonomy" id="56731"/>
    <lineage>
        <taxon>Bacteria</taxon>
        <taxon>Pseudomonadati</taxon>
        <taxon>Pseudomonadota</taxon>
        <taxon>Alphaproteobacteria</taxon>
        <taxon>Hyphomicrobiales</taxon>
        <taxon>Rhizobiaceae</taxon>
        <taxon>Rhizobium/Agrobacterium group</taxon>
        <taxon>Rhizobium</taxon>
    </lineage>
</organism>
<proteinExistence type="predicted"/>
<protein>
    <submittedName>
        <fullName evidence="1">Uncharacterized protein</fullName>
    </submittedName>
</protein>
<gene>
    <name evidence="1" type="ORF">GGD55_006416</name>
</gene>